<dbReference type="InterPro" id="IPR018641">
    <property type="entry name" value="Trfase_1_rSAM/seldom-assoc"/>
</dbReference>
<dbReference type="SUPFAM" id="SSF53448">
    <property type="entry name" value="Nucleotide-diphospho-sugar transferases"/>
    <property type="match status" value="1"/>
</dbReference>
<sequence>MYAALEHALSAGAAKAIVVGSDIPDVSATLLQAAAAALDQHEVVLGPAHDGGFYLIGATRTAPAMLQGITWSAATVREATAAQLHTSGLSVAPEDALPALLDIDTVQDMRTWVDVQERRPAREAQHPVLAAAEDALQCCKAPA</sequence>
<dbReference type="Proteomes" id="UP001445335">
    <property type="component" value="Unassembled WGS sequence"/>
</dbReference>
<gene>
    <name evidence="1" type="ORF">WJX81_007333</name>
</gene>
<dbReference type="Gene3D" id="3.90.550.10">
    <property type="entry name" value="Spore Coat Polysaccharide Biosynthesis Protein SpsA, Chain A"/>
    <property type="match status" value="1"/>
</dbReference>
<protein>
    <recommendedName>
        <fullName evidence="3">Glycosyltransferase</fullName>
    </recommendedName>
</protein>
<dbReference type="Pfam" id="PF09837">
    <property type="entry name" value="DUF2064"/>
    <property type="match status" value="1"/>
</dbReference>
<proteinExistence type="predicted"/>
<dbReference type="PANTHER" id="PTHR36529:SF1">
    <property type="entry name" value="GLYCOSYLTRANSFERASE"/>
    <property type="match status" value="1"/>
</dbReference>
<comment type="caution">
    <text evidence="1">The sequence shown here is derived from an EMBL/GenBank/DDBJ whole genome shotgun (WGS) entry which is preliminary data.</text>
</comment>
<dbReference type="EMBL" id="JALJOU010000025">
    <property type="protein sequence ID" value="KAK9836346.1"/>
    <property type="molecule type" value="Genomic_DNA"/>
</dbReference>
<organism evidence="1 2">
    <name type="scientific">Elliptochloris bilobata</name>
    <dbReference type="NCBI Taxonomy" id="381761"/>
    <lineage>
        <taxon>Eukaryota</taxon>
        <taxon>Viridiplantae</taxon>
        <taxon>Chlorophyta</taxon>
        <taxon>core chlorophytes</taxon>
        <taxon>Trebouxiophyceae</taxon>
        <taxon>Trebouxiophyceae incertae sedis</taxon>
        <taxon>Elliptochloris clade</taxon>
        <taxon>Elliptochloris</taxon>
    </lineage>
</organism>
<evidence type="ECO:0000313" key="2">
    <source>
        <dbReference type="Proteomes" id="UP001445335"/>
    </source>
</evidence>
<dbReference type="PANTHER" id="PTHR36529">
    <property type="entry name" value="SLL1095 PROTEIN"/>
    <property type="match status" value="1"/>
</dbReference>
<accession>A0AAW1RSG8</accession>
<name>A0AAW1RSG8_9CHLO</name>
<dbReference type="AlphaFoldDB" id="A0AAW1RSG8"/>
<evidence type="ECO:0000313" key="1">
    <source>
        <dbReference type="EMBL" id="KAK9836346.1"/>
    </source>
</evidence>
<keyword evidence="2" id="KW-1185">Reference proteome</keyword>
<evidence type="ECO:0008006" key="3">
    <source>
        <dbReference type="Google" id="ProtNLM"/>
    </source>
</evidence>
<dbReference type="InterPro" id="IPR029044">
    <property type="entry name" value="Nucleotide-diphossugar_trans"/>
</dbReference>
<reference evidence="1 2" key="1">
    <citation type="journal article" date="2024" name="Nat. Commun.">
        <title>Phylogenomics reveals the evolutionary origins of lichenization in chlorophyte algae.</title>
        <authorList>
            <person name="Puginier C."/>
            <person name="Libourel C."/>
            <person name="Otte J."/>
            <person name="Skaloud P."/>
            <person name="Haon M."/>
            <person name="Grisel S."/>
            <person name="Petersen M."/>
            <person name="Berrin J.G."/>
            <person name="Delaux P.M."/>
            <person name="Dal Grande F."/>
            <person name="Keller J."/>
        </authorList>
    </citation>
    <scope>NUCLEOTIDE SEQUENCE [LARGE SCALE GENOMIC DNA]</scope>
    <source>
        <strain evidence="1 2">SAG 245.80</strain>
    </source>
</reference>